<feature type="region of interest" description="Disordered" evidence="11">
    <location>
        <begin position="1"/>
        <end position="25"/>
    </location>
</feature>
<keyword evidence="5" id="KW-0597">Phosphoprotein</keyword>
<feature type="compositionally biased region" description="Low complexity" evidence="11">
    <location>
        <begin position="16"/>
        <end position="25"/>
    </location>
</feature>
<evidence type="ECO:0000256" key="7">
    <source>
        <dbReference type="ARBA" id="ARBA00022692"/>
    </source>
</evidence>
<protein>
    <recommendedName>
        <fullName evidence="3">histidine kinase</fullName>
        <ecNumber evidence="3">2.7.13.3</ecNumber>
    </recommendedName>
</protein>
<keyword evidence="15" id="KW-1185">Reference proteome</keyword>
<dbReference type="InterPro" id="IPR005467">
    <property type="entry name" value="His_kinase_dom"/>
</dbReference>
<evidence type="ECO:0000256" key="10">
    <source>
        <dbReference type="ARBA" id="ARBA00023136"/>
    </source>
</evidence>
<evidence type="ECO:0000256" key="11">
    <source>
        <dbReference type="SAM" id="MobiDB-lite"/>
    </source>
</evidence>
<evidence type="ECO:0000256" key="9">
    <source>
        <dbReference type="ARBA" id="ARBA00022989"/>
    </source>
</evidence>
<keyword evidence="6" id="KW-0808">Transferase</keyword>
<keyword evidence="4" id="KW-1003">Cell membrane</keyword>
<evidence type="ECO:0000256" key="2">
    <source>
        <dbReference type="ARBA" id="ARBA00004651"/>
    </source>
</evidence>
<feature type="transmembrane region" description="Helical" evidence="12">
    <location>
        <begin position="185"/>
        <end position="203"/>
    </location>
</feature>
<feature type="transmembrane region" description="Helical" evidence="12">
    <location>
        <begin position="296"/>
        <end position="316"/>
    </location>
</feature>
<feature type="transmembrane region" description="Helical" evidence="12">
    <location>
        <begin position="62"/>
        <end position="80"/>
    </location>
</feature>
<dbReference type="RefSeq" id="WP_221247809.1">
    <property type="nucleotide sequence ID" value="NZ_BAAAFF010000002.1"/>
</dbReference>
<dbReference type="AlphaFoldDB" id="A0A7W8MGP3"/>
<dbReference type="GO" id="GO:0000155">
    <property type="term" value="F:phosphorelay sensor kinase activity"/>
    <property type="evidence" value="ECO:0007669"/>
    <property type="project" value="InterPro"/>
</dbReference>
<dbReference type="InterPro" id="IPR036097">
    <property type="entry name" value="HisK_dim/P_sf"/>
</dbReference>
<feature type="domain" description="Histidine kinase" evidence="13">
    <location>
        <begin position="346"/>
        <end position="563"/>
    </location>
</feature>
<dbReference type="PRINTS" id="PR00344">
    <property type="entry name" value="BCTRLSENSOR"/>
</dbReference>
<dbReference type="InterPro" id="IPR007895">
    <property type="entry name" value="MASE1"/>
</dbReference>
<evidence type="ECO:0000313" key="14">
    <source>
        <dbReference type="EMBL" id="MBB5292155.1"/>
    </source>
</evidence>
<reference evidence="14 15" key="1">
    <citation type="submission" date="2020-08" db="EMBL/GenBank/DDBJ databases">
        <title>Genomic Encyclopedia of Type Strains, Phase IV (KMG-IV): sequencing the most valuable type-strain genomes for metagenomic binning, comparative biology and taxonomic classification.</title>
        <authorList>
            <person name="Goeker M."/>
        </authorList>
    </citation>
    <scope>NUCLEOTIDE SEQUENCE [LARGE SCALE GENOMIC DNA]</scope>
    <source>
        <strain evidence="14 15">DSM 25335</strain>
    </source>
</reference>
<dbReference type="Proteomes" id="UP000566663">
    <property type="component" value="Unassembled WGS sequence"/>
</dbReference>
<comment type="catalytic activity">
    <reaction evidence="1">
        <text>ATP + protein L-histidine = ADP + protein N-phospho-L-histidine.</text>
        <dbReference type="EC" id="2.7.13.3"/>
    </reaction>
</comment>
<keyword evidence="7 12" id="KW-0812">Transmembrane</keyword>
<evidence type="ECO:0000256" key="3">
    <source>
        <dbReference type="ARBA" id="ARBA00012438"/>
    </source>
</evidence>
<gene>
    <name evidence="14" type="ORF">HNQ67_001675</name>
</gene>
<dbReference type="InterPro" id="IPR036890">
    <property type="entry name" value="HATPase_C_sf"/>
</dbReference>
<comment type="subcellular location">
    <subcellularLocation>
        <location evidence="2">Cell membrane</location>
        <topology evidence="2">Multi-pass membrane protein</topology>
    </subcellularLocation>
</comment>
<dbReference type="Pfam" id="PF00512">
    <property type="entry name" value="HisKA"/>
    <property type="match status" value="1"/>
</dbReference>
<proteinExistence type="predicted"/>
<dbReference type="InterPro" id="IPR003661">
    <property type="entry name" value="HisK_dim/P_dom"/>
</dbReference>
<dbReference type="SUPFAM" id="SSF47384">
    <property type="entry name" value="Homodimeric domain of signal transducing histidine kinase"/>
    <property type="match status" value="1"/>
</dbReference>
<dbReference type="EC" id="2.7.13.3" evidence="3"/>
<dbReference type="GO" id="GO:0009927">
    <property type="term" value="F:histidine phosphotransfer kinase activity"/>
    <property type="evidence" value="ECO:0007669"/>
    <property type="project" value="TreeGrafter"/>
</dbReference>
<dbReference type="GO" id="GO:0005886">
    <property type="term" value="C:plasma membrane"/>
    <property type="evidence" value="ECO:0007669"/>
    <property type="project" value="UniProtKB-SubCell"/>
</dbReference>
<dbReference type="PANTHER" id="PTHR43047:SF72">
    <property type="entry name" value="OSMOSENSING HISTIDINE PROTEIN KINASE SLN1"/>
    <property type="match status" value="1"/>
</dbReference>
<evidence type="ECO:0000256" key="5">
    <source>
        <dbReference type="ARBA" id="ARBA00022553"/>
    </source>
</evidence>
<dbReference type="Gene3D" id="1.10.287.130">
    <property type="match status" value="1"/>
</dbReference>
<evidence type="ECO:0000256" key="6">
    <source>
        <dbReference type="ARBA" id="ARBA00022679"/>
    </source>
</evidence>
<feature type="transmembrane region" description="Helical" evidence="12">
    <location>
        <begin position="215"/>
        <end position="236"/>
    </location>
</feature>
<dbReference type="Gene3D" id="3.30.565.10">
    <property type="entry name" value="Histidine kinase-like ATPase, C-terminal domain"/>
    <property type="match status" value="1"/>
</dbReference>
<comment type="caution">
    <text evidence="14">The sequence shown here is derived from an EMBL/GenBank/DDBJ whole genome shotgun (WGS) entry which is preliminary data.</text>
</comment>
<keyword evidence="9 12" id="KW-1133">Transmembrane helix</keyword>
<feature type="transmembrane region" description="Helical" evidence="12">
    <location>
        <begin position="242"/>
        <end position="259"/>
    </location>
</feature>
<feature type="transmembrane region" description="Helical" evidence="12">
    <location>
        <begin position="39"/>
        <end position="56"/>
    </location>
</feature>
<name>A0A7W8MGP3_9CAUL</name>
<dbReference type="InterPro" id="IPR004358">
    <property type="entry name" value="Sig_transdc_His_kin-like_C"/>
</dbReference>
<feature type="transmembrane region" description="Helical" evidence="12">
    <location>
        <begin position="87"/>
        <end position="106"/>
    </location>
</feature>
<dbReference type="SMART" id="SM00387">
    <property type="entry name" value="HATPase_c"/>
    <property type="match status" value="1"/>
</dbReference>
<evidence type="ECO:0000256" key="8">
    <source>
        <dbReference type="ARBA" id="ARBA00022777"/>
    </source>
</evidence>
<organism evidence="14 15">
    <name type="scientific">Brevundimonas basaltis</name>
    <dbReference type="NCBI Taxonomy" id="472166"/>
    <lineage>
        <taxon>Bacteria</taxon>
        <taxon>Pseudomonadati</taxon>
        <taxon>Pseudomonadota</taxon>
        <taxon>Alphaproteobacteria</taxon>
        <taxon>Caulobacterales</taxon>
        <taxon>Caulobacteraceae</taxon>
        <taxon>Brevundimonas</taxon>
    </lineage>
</organism>
<evidence type="ECO:0000313" key="15">
    <source>
        <dbReference type="Proteomes" id="UP000566663"/>
    </source>
</evidence>
<dbReference type="Pfam" id="PF05231">
    <property type="entry name" value="MASE1"/>
    <property type="match status" value="1"/>
</dbReference>
<evidence type="ECO:0000259" key="13">
    <source>
        <dbReference type="PROSITE" id="PS50109"/>
    </source>
</evidence>
<evidence type="ECO:0000256" key="12">
    <source>
        <dbReference type="SAM" id="Phobius"/>
    </source>
</evidence>
<accession>A0A7W8MGP3</accession>
<dbReference type="EMBL" id="JACHFZ010000003">
    <property type="protein sequence ID" value="MBB5292155.1"/>
    <property type="molecule type" value="Genomic_DNA"/>
</dbReference>
<feature type="transmembrane region" description="Helical" evidence="12">
    <location>
        <begin position="151"/>
        <end position="173"/>
    </location>
</feature>
<keyword evidence="10 12" id="KW-0472">Membrane</keyword>
<keyword evidence="8 14" id="KW-0418">Kinase</keyword>
<evidence type="ECO:0000256" key="4">
    <source>
        <dbReference type="ARBA" id="ARBA00022475"/>
    </source>
</evidence>
<dbReference type="InterPro" id="IPR003594">
    <property type="entry name" value="HATPase_dom"/>
</dbReference>
<dbReference type="CDD" id="cd00082">
    <property type="entry name" value="HisKA"/>
    <property type="match status" value="1"/>
</dbReference>
<dbReference type="SMART" id="SM00388">
    <property type="entry name" value="HisKA"/>
    <property type="match status" value="1"/>
</dbReference>
<dbReference type="PANTHER" id="PTHR43047">
    <property type="entry name" value="TWO-COMPONENT HISTIDINE PROTEIN KINASE"/>
    <property type="match status" value="1"/>
</dbReference>
<sequence>MSRALDTSEPAPVPPAARAVRPAPSVPTNSAMAFFREPLAPIFTAVVVLILVVLAIQFARTAGLVAALWAAGGVAVAVWLRNARGPLYDLCFGGLLATGIAAGELLAGNSYVLTGLFTVTNMLEITVAVLLARRFAPTLNLATVEGACRFLLSAAVIAPIPAAAVTAGGLYMINGADPVYTFQTWWFGHALGIAVIGAFGLSLTRRHIVALRQPVRAIEAVALLALLLAVCAVIFFQSRVNVGFVVIPMLILIAARFRVLGVSAGLVIVALTAVGGTMLGRGPFISAGPDLADQALLAQLMVLFGCMPILLIASLLEERDRLSDRAKAGQARAERASEAKSRLLANVAHEIKSPVGGVIGIGELWKTGQLGAITPTQSEMAEMLVKTARQVEALAHDLLDVARAESGAVKVELRPTDVPGVLEDVRRSIALRPEAKDIRLHVINEGDGLIALADSQRLTQVISNLASNAVKYGGAGGLVVFRASKVYDGVRIEVIDQGPGLSPEKQAQLFEPFNRLGLERSAVEGHGIGLALAKRLVELQGGTIGVVSTPGEGAAFWVELPAA</sequence>
<dbReference type="PROSITE" id="PS50109">
    <property type="entry name" value="HIS_KIN"/>
    <property type="match status" value="1"/>
</dbReference>
<dbReference type="SUPFAM" id="SSF55874">
    <property type="entry name" value="ATPase domain of HSP90 chaperone/DNA topoisomerase II/histidine kinase"/>
    <property type="match status" value="1"/>
</dbReference>
<dbReference type="Pfam" id="PF02518">
    <property type="entry name" value="HATPase_c"/>
    <property type="match status" value="1"/>
</dbReference>
<evidence type="ECO:0000256" key="1">
    <source>
        <dbReference type="ARBA" id="ARBA00000085"/>
    </source>
</evidence>
<feature type="transmembrane region" description="Helical" evidence="12">
    <location>
        <begin position="266"/>
        <end position="284"/>
    </location>
</feature>